<evidence type="ECO:0000313" key="2">
    <source>
        <dbReference type="Proteomes" id="UP001152888"/>
    </source>
</evidence>
<protein>
    <submittedName>
        <fullName evidence="1">Uncharacterized protein</fullName>
    </submittedName>
</protein>
<feature type="non-terminal residue" evidence="1">
    <location>
        <position position="104"/>
    </location>
</feature>
<organism evidence="1 2">
    <name type="scientific">Acanthoscelides obtectus</name>
    <name type="common">Bean weevil</name>
    <name type="synonym">Bruchus obtectus</name>
    <dbReference type="NCBI Taxonomy" id="200917"/>
    <lineage>
        <taxon>Eukaryota</taxon>
        <taxon>Metazoa</taxon>
        <taxon>Ecdysozoa</taxon>
        <taxon>Arthropoda</taxon>
        <taxon>Hexapoda</taxon>
        <taxon>Insecta</taxon>
        <taxon>Pterygota</taxon>
        <taxon>Neoptera</taxon>
        <taxon>Endopterygota</taxon>
        <taxon>Coleoptera</taxon>
        <taxon>Polyphaga</taxon>
        <taxon>Cucujiformia</taxon>
        <taxon>Chrysomeloidea</taxon>
        <taxon>Chrysomelidae</taxon>
        <taxon>Bruchinae</taxon>
        <taxon>Bruchini</taxon>
        <taxon>Acanthoscelides</taxon>
    </lineage>
</organism>
<proteinExistence type="predicted"/>
<evidence type="ECO:0000313" key="1">
    <source>
        <dbReference type="EMBL" id="CAH1960498.1"/>
    </source>
</evidence>
<comment type="caution">
    <text evidence="1">The sequence shown here is derived from an EMBL/GenBank/DDBJ whole genome shotgun (WGS) entry which is preliminary data.</text>
</comment>
<dbReference type="Proteomes" id="UP001152888">
    <property type="component" value="Unassembled WGS sequence"/>
</dbReference>
<dbReference type="AlphaFoldDB" id="A0A9P0P0H8"/>
<accession>A0A9P0P0H8</accession>
<reference evidence="1" key="1">
    <citation type="submission" date="2022-03" db="EMBL/GenBank/DDBJ databases">
        <authorList>
            <person name="Sayadi A."/>
        </authorList>
    </citation>
    <scope>NUCLEOTIDE SEQUENCE</scope>
</reference>
<keyword evidence="2" id="KW-1185">Reference proteome</keyword>
<dbReference type="EMBL" id="CAKOFQ010006688">
    <property type="protein sequence ID" value="CAH1960498.1"/>
    <property type="molecule type" value="Genomic_DNA"/>
</dbReference>
<name>A0A9P0P0H8_ACAOB</name>
<gene>
    <name evidence="1" type="ORF">ACAOBT_LOCUS3665</name>
</gene>
<sequence length="104" mass="12477">TAYRNEIIVFLLDSLFKLPSFLVLRRLKINCISRGRTYPAPQLPTDNRAEKTRFARVWSLFPRRNLRTRQSFDAEPCHENIKERKECKFEYVFAFDEMDKKTMG</sequence>